<accession>A0A934K5K7</accession>
<name>A0A934K5K7_9BACT</name>
<dbReference type="Pfam" id="PF06197">
    <property type="entry name" value="DUF998"/>
    <property type="match status" value="1"/>
</dbReference>
<organism evidence="2 3">
    <name type="scientific">Candidatus Nephthysia bennettiae</name>
    <dbReference type="NCBI Taxonomy" id="3127016"/>
    <lineage>
        <taxon>Bacteria</taxon>
        <taxon>Bacillati</taxon>
        <taxon>Candidatus Dormiibacterota</taxon>
        <taxon>Candidatus Dormibacteria</taxon>
        <taxon>Candidatus Dormibacterales</taxon>
        <taxon>Candidatus Dormibacteraceae</taxon>
        <taxon>Candidatus Nephthysia</taxon>
    </lineage>
</organism>
<keyword evidence="1" id="KW-0812">Transmembrane</keyword>
<feature type="transmembrane region" description="Helical" evidence="1">
    <location>
        <begin position="16"/>
        <end position="37"/>
    </location>
</feature>
<feature type="transmembrane region" description="Helical" evidence="1">
    <location>
        <begin position="57"/>
        <end position="78"/>
    </location>
</feature>
<dbReference type="InterPro" id="IPR009339">
    <property type="entry name" value="DUF998"/>
</dbReference>
<keyword evidence="1" id="KW-0472">Membrane</keyword>
<keyword evidence="3" id="KW-1185">Reference proteome</keyword>
<sequence length="224" mass="22841">MAGADSGRIGKSTRRLLTAGLVAGPLYLLVGSVEALTRSGFDPTRDDWSLLSNGELGWIHIALFVTTGLLTIAGAIGMRRALAGGRASTWGPLLVGLYGLGLIGAGIFIADPARGFPPGTPADAHAITWHGLMHLVSAGVGFIGLIAACVVFARRFAGIGQTGWAAYSVATDVLFLAAFVGVATGSQAGGPVLVLVTLAFTAAVVLGWAWISALAVKLMVDSRS</sequence>
<proteinExistence type="predicted"/>
<dbReference type="EMBL" id="JAEKNR010000128">
    <property type="protein sequence ID" value="MBJ7598810.1"/>
    <property type="molecule type" value="Genomic_DNA"/>
</dbReference>
<reference evidence="2" key="1">
    <citation type="submission" date="2020-10" db="EMBL/GenBank/DDBJ databases">
        <title>Ca. Dormibacterota MAGs.</title>
        <authorList>
            <person name="Montgomery K."/>
        </authorList>
    </citation>
    <scope>NUCLEOTIDE SEQUENCE [LARGE SCALE GENOMIC DNA]</scope>
    <source>
        <strain evidence="2">SC8812_S17_10</strain>
    </source>
</reference>
<comment type="caution">
    <text evidence="2">The sequence shown here is derived from an EMBL/GenBank/DDBJ whole genome shotgun (WGS) entry which is preliminary data.</text>
</comment>
<evidence type="ECO:0000313" key="2">
    <source>
        <dbReference type="EMBL" id="MBJ7598810.1"/>
    </source>
</evidence>
<gene>
    <name evidence="2" type="ORF">JF922_12095</name>
</gene>
<feature type="transmembrane region" description="Helical" evidence="1">
    <location>
        <begin position="129"/>
        <end position="152"/>
    </location>
</feature>
<keyword evidence="1" id="KW-1133">Transmembrane helix</keyword>
<dbReference type="Proteomes" id="UP000612893">
    <property type="component" value="Unassembled WGS sequence"/>
</dbReference>
<feature type="transmembrane region" description="Helical" evidence="1">
    <location>
        <begin position="164"/>
        <end position="186"/>
    </location>
</feature>
<feature type="transmembrane region" description="Helical" evidence="1">
    <location>
        <begin position="90"/>
        <end position="109"/>
    </location>
</feature>
<protein>
    <submittedName>
        <fullName evidence="2">DUF998 domain-containing protein</fullName>
    </submittedName>
</protein>
<evidence type="ECO:0000256" key="1">
    <source>
        <dbReference type="SAM" id="Phobius"/>
    </source>
</evidence>
<feature type="transmembrane region" description="Helical" evidence="1">
    <location>
        <begin position="192"/>
        <end position="216"/>
    </location>
</feature>
<dbReference type="AlphaFoldDB" id="A0A934K5K7"/>
<evidence type="ECO:0000313" key="3">
    <source>
        <dbReference type="Proteomes" id="UP000612893"/>
    </source>
</evidence>